<reference evidence="1" key="2">
    <citation type="journal article" date="2015" name="Data Brief">
        <title>Shoot transcriptome of the giant reed, Arundo donax.</title>
        <authorList>
            <person name="Barrero R.A."/>
            <person name="Guerrero F.D."/>
            <person name="Moolhuijzen P."/>
            <person name="Goolsby J.A."/>
            <person name="Tidwell J."/>
            <person name="Bellgard S.E."/>
            <person name="Bellgard M.I."/>
        </authorList>
    </citation>
    <scope>NUCLEOTIDE SEQUENCE</scope>
    <source>
        <tissue evidence="1">Shoot tissue taken approximately 20 cm above the soil surface</tissue>
    </source>
</reference>
<dbReference type="EMBL" id="GBRH01279394">
    <property type="protein sequence ID" value="JAD18501.1"/>
    <property type="molecule type" value="Transcribed_RNA"/>
</dbReference>
<evidence type="ECO:0000313" key="1">
    <source>
        <dbReference type="EMBL" id="JAD18501.1"/>
    </source>
</evidence>
<organism evidence="1">
    <name type="scientific">Arundo donax</name>
    <name type="common">Giant reed</name>
    <name type="synonym">Donax arundinaceus</name>
    <dbReference type="NCBI Taxonomy" id="35708"/>
    <lineage>
        <taxon>Eukaryota</taxon>
        <taxon>Viridiplantae</taxon>
        <taxon>Streptophyta</taxon>
        <taxon>Embryophyta</taxon>
        <taxon>Tracheophyta</taxon>
        <taxon>Spermatophyta</taxon>
        <taxon>Magnoliopsida</taxon>
        <taxon>Liliopsida</taxon>
        <taxon>Poales</taxon>
        <taxon>Poaceae</taxon>
        <taxon>PACMAD clade</taxon>
        <taxon>Arundinoideae</taxon>
        <taxon>Arundineae</taxon>
        <taxon>Arundo</taxon>
    </lineage>
</organism>
<accession>A0A0A8XXA8</accession>
<reference evidence="1" key="1">
    <citation type="submission" date="2014-09" db="EMBL/GenBank/DDBJ databases">
        <authorList>
            <person name="Magalhaes I.L.F."/>
            <person name="Oliveira U."/>
            <person name="Santos F.R."/>
            <person name="Vidigal T.H.D.A."/>
            <person name="Brescovit A.D."/>
            <person name="Santos A.J."/>
        </authorList>
    </citation>
    <scope>NUCLEOTIDE SEQUENCE</scope>
    <source>
        <tissue evidence="1">Shoot tissue taken approximately 20 cm above the soil surface</tissue>
    </source>
</reference>
<name>A0A0A8XXA8_ARUDO</name>
<protein>
    <submittedName>
        <fullName evidence="1">Uncharacterized protein</fullName>
    </submittedName>
</protein>
<sequence length="32" mass="3557">MQYSSKDALLLNSQCVAHFGRKGACENIYATH</sequence>
<proteinExistence type="predicted"/>
<dbReference type="AlphaFoldDB" id="A0A0A8XXA8"/>